<keyword evidence="2" id="KW-1185">Reference proteome</keyword>
<gene>
    <name evidence="1" type="ORF">HUJ06_010397</name>
</gene>
<dbReference type="PANTHER" id="PTHR35502">
    <property type="entry name" value="PROTEIN MICROTUBULE BINDING PROTEIN 2C"/>
    <property type="match status" value="1"/>
</dbReference>
<dbReference type="GO" id="GO:0008017">
    <property type="term" value="F:microtubule binding"/>
    <property type="evidence" value="ECO:0007669"/>
    <property type="project" value="InterPro"/>
</dbReference>
<evidence type="ECO:0000313" key="1">
    <source>
        <dbReference type="EMBL" id="DAD31546.1"/>
    </source>
</evidence>
<protein>
    <submittedName>
        <fullName evidence="1">Uncharacterized protein</fullName>
    </submittedName>
</protein>
<accession>A0A822YKV6</accession>
<organism evidence="1 2">
    <name type="scientific">Nelumbo nucifera</name>
    <name type="common">Sacred lotus</name>
    <dbReference type="NCBI Taxonomy" id="4432"/>
    <lineage>
        <taxon>Eukaryota</taxon>
        <taxon>Viridiplantae</taxon>
        <taxon>Streptophyta</taxon>
        <taxon>Embryophyta</taxon>
        <taxon>Tracheophyta</taxon>
        <taxon>Spermatophyta</taxon>
        <taxon>Magnoliopsida</taxon>
        <taxon>Proteales</taxon>
        <taxon>Nelumbonaceae</taxon>
        <taxon>Nelumbo</taxon>
    </lineage>
</organism>
<dbReference type="GO" id="GO:0010497">
    <property type="term" value="P:plasmodesmata-mediated intercellular transport"/>
    <property type="evidence" value="ECO:0007669"/>
    <property type="project" value="InterPro"/>
</dbReference>
<evidence type="ECO:0000313" key="2">
    <source>
        <dbReference type="Proteomes" id="UP000607653"/>
    </source>
</evidence>
<dbReference type="Proteomes" id="UP000607653">
    <property type="component" value="Unassembled WGS sequence"/>
</dbReference>
<dbReference type="EMBL" id="DUZY01000003">
    <property type="protein sequence ID" value="DAD31546.1"/>
    <property type="molecule type" value="Genomic_DNA"/>
</dbReference>
<proteinExistence type="predicted"/>
<dbReference type="InterPro" id="IPR040289">
    <property type="entry name" value="MBP2C"/>
</dbReference>
<name>A0A822YKV6_NELNU</name>
<comment type="caution">
    <text evidence="1">The sequence shown here is derived from an EMBL/GenBank/DDBJ whole genome shotgun (WGS) entry which is preliminary data.</text>
</comment>
<dbReference type="AlphaFoldDB" id="A0A822YKV6"/>
<sequence>MQGEISSFMLLFEGLTKNDSNAYVEDYDITLYCLNPLPYMDDMDEMDMGKMEEARSAYITAVAAAKEKQDEESIAIAARARLHLQSFVLKNKQLES</sequence>
<dbReference type="PANTHER" id="PTHR35502:SF2">
    <property type="entry name" value="PROTEIN MICROTUBULE BINDING PROTEIN 2C"/>
    <property type="match status" value="1"/>
</dbReference>
<reference evidence="1 2" key="1">
    <citation type="journal article" date="2020" name="Mol. Biol. Evol.">
        <title>Distinct Expression and Methylation Patterns for Genes with Different Fates following a Single Whole-Genome Duplication in Flowering Plants.</title>
        <authorList>
            <person name="Shi T."/>
            <person name="Rahmani R.S."/>
            <person name="Gugger P.F."/>
            <person name="Wang M."/>
            <person name="Li H."/>
            <person name="Zhang Y."/>
            <person name="Li Z."/>
            <person name="Wang Q."/>
            <person name="Van de Peer Y."/>
            <person name="Marchal K."/>
            <person name="Chen J."/>
        </authorList>
    </citation>
    <scope>NUCLEOTIDE SEQUENCE [LARGE SCALE GENOMIC DNA]</scope>
    <source>
        <tissue evidence="1">Leaf</tissue>
    </source>
</reference>